<dbReference type="AlphaFoldDB" id="A0A1I0TUN3"/>
<gene>
    <name evidence="2" type="ORF">SAMN05192569_10638</name>
</gene>
<evidence type="ECO:0000313" key="2">
    <source>
        <dbReference type="EMBL" id="SFA55535.1"/>
    </source>
</evidence>
<keyword evidence="1" id="KW-0175">Coiled coil</keyword>
<proteinExistence type="predicted"/>
<evidence type="ECO:0000256" key="1">
    <source>
        <dbReference type="SAM" id="Coils"/>
    </source>
</evidence>
<dbReference type="STRING" id="186116.SAMN05192569_10638"/>
<accession>A0A1I0TUN3</accession>
<reference evidence="3" key="1">
    <citation type="submission" date="2016-10" db="EMBL/GenBank/DDBJ databases">
        <authorList>
            <person name="Varghese N."/>
            <person name="Submissions S."/>
        </authorList>
    </citation>
    <scope>NUCLEOTIDE SEQUENCE [LARGE SCALE GENOMIC DNA]</scope>
    <source>
        <strain evidence="3">M1</strain>
    </source>
</reference>
<feature type="coiled-coil region" evidence="1">
    <location>
        <begin position="38"/>
        <end position="91"/>
    </location>
</feature>
<keyword evidence="3" id="KW-1185">Reference proteome</keyword>
<dbReference type="RefSeq" id="WP_090952027.1">
    <property type="nucleotide sequence ID" value="NZ_FOJS01000063.1"/>
</dbReference>
<organism evidence="2 3">
    <name type="scientific">Parageobacillus thermantarcticus</name>
    <dbReference type="NCBI Taxonomy" id="186116"/>
    <lineage>
        <taxon>Bacteria</taxon>
        <taxon>Bacillati</taxon>
        <taxon>Bacillota</taxon>
        <taxon>Bacilli</taxon>
        <taxon>Bacillales</taxon>
        <taxon>Anoxybacillaceae</taxon>
        <taxon>Parageobacillus</taxon>
    </lineage>
</organism>
<evidence type="ECO:0000313" key="3">
    <source>
        <dbReference type="Proteomes" id="UP000198650"/>
    </source>
</evidence>
<protein>
    <submittedName>
        <fullName evidence="2">Uncharacterized protein</fullName>
    </submittedName>
</protein>
<dbReference type="Proteomes" id="UP000198650">
    <property type="component" value="Unassembled WGS sequence"/>
</dbReference>
<sequence length="122" mass="14876">MNEKKRIEKIKNIKNFPMYYQDELGGHRIRYFVDELDLNWLIQQAEKAEQLQERVEELEMKYENTGAIFNRQYMREKIERYEKVLKEMIEAKDLADWLSQNEWATEADYFVTKAREALEGTE</sequence>
<dbReference type="EMBL" id="FOJS01000063">
    <property type="protein sequence ID" value="SFA55535.1"/>
    <property type="molecule type" value="Genomic_DNA"/>
</dbReference>
<name>A0A1I0TUN3_9BACL</name>